<dbReference type="RefSeq" id="WP_093323625.1">
    <property type="nucleotide sequence ID" value="NZ_FOSZ01000004.1"/>
</dbReference>
<reference evidence="2" key="1">
    <citation type="submission" date="2016-10" db="EMBL/GenBank/DDBJ databases">
        <authorList>
            <person name="Varghese N."/>
            <person name="Submissions S."/>
        </authorList>
    </citation>
    <scope>NUCLEOTIDE SEQUENCE [LARGE SCALE GENOMIC DNA]</scope>
    <source>
        <strain evidence="2">DSM 28453</strain>
    </source>
</reference>
<evidence type="ECO:0000313" key="2">
    <source>
        <dbReference type="Proteomes" id="UP000198851"/>
    </source>
</evidence>
<dbReference type="AlphaFoldDB" id="A0A1I4E8L8"/>
<dbReference type="Pfam" id="PF07845">
    <property type="entry name" value="DUF1636"/>
    <property type="match status" value="1"/>
</dbReference>
<sequence>MSSAPDHFVLICSTCEGPEGAARLRSDLLPELPDCFGIRAVDCLAGCEQPIAVGFQAQGKASYVFGPIEGRADSEALVKFAHQFSASQSGWTSATDRPSALFHKTLARLPALPDQQP</sequence>
<dbReference type="OrthoDB" id="8364077at2"/>
<dbReference type="EMBL" id="FOSZ01000004">
    <property type="protein sequence ID" value="SFL00706.1"/>
    <property type="molecule type" value="Genomic_DNA"/>
</dbReference>
<name>A0A1I4E8L8_9RHOB</name>
<protein>
    <submittedName>
        <fullName evidence="1">Predicted metal-binding protein</fullName>
    </submittedName>
</protein>
<accession>A0A1I4E8L8</accession>
<dbReference type="Proteomes" id="UP000198851">
    <property type="component" value="Unassembled WGS sequence"/>
</dbReference>
<dbReference type="InterPro" id="IPR012863">
    <property type="entry name" value="DUF1636"/>
</dbReference>
<proteinExistence type="predicted"/>
<keyword evidence="2" id="KW-1185">Reference proteome</keyword>
<gene>
    <name evidence="1" type="ORF">SAMN04488036_10419</name>
</gene>
<organism evidence="1 2">
    <name type="scientific">Shimia haliotis</name>
    <dbReference type="NCBI Taxonomy" id="1280847"/>
    <lineage>
        <taxon>Bacteria</taxon>
        <taxon>Pseudomonadati</taxon>
        <taxon>Pseudomonadota</taxon>
        <taxon>Alphaproteobacteria</taxon>
        <taxon>Rhodobacterales</taxon>
        <taxon>Roseobacteraceae</taxon>
    </lineage>
</organism>
<evidence type="ECO:0000313" key="1">
    <source>
        <dbReference type="EMBL" id="SFL00706.1"/>
    </source>
</evidence>
<dbReference type="STRING" id="1280847.SAMN04488036_10419"/>